<dbReference type="PANTHER" id="PTHR30417:SF1">
    <property type="entry name" value="N-ACETYLMURAMOYL-L-ALANINE AMIDASE AMID"/>
    <property type="match status" value="1"/>
</dbReference>
<dbReference type="GO" id="GO:0008745">
    <property type="term" value="F:N-acetylmuramoyl-L-alanine amidase activity"/>
    <property type="evidence" value="ECO:0007669"/>
    <property type="project" value="UniProtKB-EC"/>
</dbReference>
<dbReference type="SUPFAM" id="SSF55846">
    <property type="entry name" value="N-acetylmuramoyl-L-alanine amidase-like"/>
    <property type="match status" value="1"/>
</dbReference>
<dbReference type="Pfam" id="PF01510">
    <property type="entry name" value="Amidase_2"/>
    <property type="match status" value="1"/>
</dbReference>
<proteinExistence type="predicted"/>
<dbReference type="EMBL" id="FQWB01000009">
    <property type="protein sequence ID" value="SHG95794.1"/>
    <property type="molecule type" value="Genomic_DNA"/>
</dbReference>
<keyword evidence="3" id="KW-0378">Hydrolase</keyword>
<evidence type="ECO:0000256" key="4">
    <source>
        <dbReference type="ARBA" id="ARBA00023316"/>
    </source>
</evidence>
<name>A0A1M5P1S9_9FLAO</name>
<dbReference type="GO" id="GO:0071555">
    <property type="term" value="P:cell wall organization"/>
    <property type="evidence" value="ECO:0007669"/>
    <property type="project" value="UniProtKB-KW"/>
</dbReference>
<dbReference type="STRING" id="468056.SAMN05443549_10938"/>
<dbReference type="InterPro" id="IPR002502">
    <property type="entry name" value="Amidase_domain"/>
</dbReference>
<dbReference type="PROSITE" id="PS51257">
    <property type="entry name" value="PROKAR_LIPOPROTEIN"/>
    <property type="match status" value="1"/>
</dbReference>
<dbReference type="AlphaFoldDB" id="A0A1M5P1S9"/>
<dbReference type="Gene3D" id="3.40.80.10">
    <property type="entry name" value="Peptidoglycan recognition protein-like"/>
    <property type="match status" value="1"/>
</dbReference>
<accession>A0A1M5P1S9</accession>
<dbReference type="EC" id="3.5.1.28" evidence="2"/>
<evidence type="ECO:0000313" key="6">
    <source>
        <dbReference type="EMBL" id="SHG95794.1"/>
    </source>
</evidence>
<feature type="domain" description="N-acetylmuramoyl-L-alanine amidase" evidence="5">
    <location>
        <begin position="94"/>
        <end position="225"/>
    </location>
</feature>
<dbReference type="RefSeq" id="WP_396181288.1">
    <property type="nucleotide sequence ID" value="NZ_FQWB01000009.1"/>
</dbReference>
<comment type="catalytic activity">
    <reaction evidence="1">
        <text>Hydrolyzes the link between N-acetylmuramoyl residues and L-amino acid residues in certain cell-wall glycopeptides.</text>
        <dbReference type="EC" id="3.5.1.28"/>
    </reaction>
</comment>
<dbReference type="Proteomes" id="UP000184516">
    <property type="component" value="Unassembled WGS sequence"/>
</dbReference>
<evidence type="ECO:0000256" key="3">
    <source>
        <dbReference type="ARBA" id="ARBA00022801"/>
    </source>
</evidence>
<keyword evidence="7" id="KW-1185">Reference proteome</keyword>
<dbReference type="SMART" id="SM00644">
    <property type="entry name" value="Ami_2"/>
    <property type="match status" value="1"/>
</dbReference>
<dbReference type="GO" id="GO:0019867">
    <property type="term" value="C:outer membrane"/>
    <property type="evidence" value="ECO:0007669"/>
    <property type="project" value="TreeGrafter"/>
</dbReference>
<sequence>MNHITKQACFYLISAIIITSCSSNPYKKSEKSYKEQLHNYKETISKMEPAKLETSSTTVLPNESVPVDPLVLYKDTLSIKSPVVLSNGISTEWISTVNFNLRKPNFIIIHHTAQDSLAQTLKTFTKTTSQVSAHYVIAEDGRVVQMVNDYLRAWHGGNATWGKNSDINSASIGIELDNNGIKPFTDQQIISLLALLTKLKKDYNIPVQNIIGHSDIAPTRKKDPSALFPWKLLAINGFGIWPDNVLEPAPTDFNVEQGLRIIGYNTKNLPSAIMAFKLHYIQSEVDSVLDEKTTNTIYNIYKKQQ</sequence>
<organism evidence="6 7">
    <name type="scientific">Flavobacterium fluvii</name>
    <dbReference type="NCBI Taxonomy" id="468056"/>
    <lineage>
        <taxon>Bacteria</taxon>
        <taxon>Pseudomonadati</taxon>
        <taxon>Bacteroidota</taxon>
        <taxon>Flavobacteriia</taxon>
        <taxon>Flavobacteriales</taxon>
        <taxon>Flavobacteriaceae</taxon>
        <taxon>Flavobacterium</taxon>
    </lineage>
</organism>
<dbReference type="PANTHER" id="PTHR30417">
    <property type="entry name" value="N-ACETYLMURAMOYL-L-ALANINE AMIDASE AMID"/>
    <property type="match status" value="1"/>
</dbReference>
<reference evidence="7" key="1">
    <citation type="submission" date="2016-11" db="EMBL/GenBank/DDBJ databases">
        <authorList>
            <person name="Varghese N."/>
            <person name="Submissions S."/>
        </authorList>
    </citation>
    <scope>NUCLEOTIDE SEQUENCE [LARGE SCALE GENOMIC DNA]</scope>
    <source>
        <strain evidence="7">DSM 19978</strain>
    </source>
</reference>
<evidence type="ECO:0000259" key="5">
    <source>
        <dbReference type="SMART" id="SM00644"/>
    </source>
</evidence>
<dbReference type="InterPro" id="IPR036505">
    <property type="entry name" value="Amidase/PGRP_sf"/>
</dbReference>
<evidence type="ECO:0000256" key="1">
    <source>
        <dbReference type="ARBA" id="ARBA00001561"/>
    </source>
</evidence>
<dbReference type="GO" id="GO:0009253">
    <property type="term" value="P:peptidoglycan catabolic process"/>
    <property type="evidence" value="ECO:0007669"/>
    <property type="project" value="InterPro"/>
</dbReference>
<keyword evidence="4" id="KW-0961">Cell wall biogenesis/degradation</keyword>
<protein>
    <recommendedName>
        <fullName evidence="2">N-acetylmuramoyl-L-alanine amidase</fullName>
        <ecNumber evidence="2">3.5.1.28</ecNumber>
    </recommendedName>
</protein>
<evidence type="ECO:0000256" key="2">
    <source>
        <dbReference type="ARBA" id="ARBA00011901"/>
    </source>
</evidence>
<gene>
    <name evidence="6" type="ORF">SAMN05443549_10938</name>
</gene>
<dbReference type="GO" id="GO:0009254">
    <property type="term" value="P:peptidoglycan turnover"/>
    <property type="evidence" value="ECO:0007669"/>
    <property type="project" value="TreeGrafter"/>
</dbReference>
<dbReference type="CDD" id="cd06583">
    <property type="entry name" value="PGRP"/>
    <property type="match status" value="1"/>
</dbReference>
<evidence type="ECO:0000313" key="7">
    <source>
        <dbReference type="Proteomes" id="UP000184516"/>
    </source>
</evidence>
<dbReference type="InterPro" id="IPR051206">
    <property type="entry name" value="NAMLAA_amidase_2"/>
</dbReference>